<comment type="caution">
    <text evidence="5">The sequence shown here is derived from an EMBL/GenBank/DDBJ whole genome shotgun (WGS) entry which is preliminary data.</text>
</comment>
<organism evidence="5 6">
    <name type="scientific">Hyalangium minutum</name>
    <dbReference type="NCBI Taxonomy" id="394096"/>
    <lineage>
        <taxon>Bacteria</taxon>
        <taxon>Pseudomonadati</taxon>
        <taxon>Myxococcota</taxon>
        <taxon>Myxococcia</taxon>
        <taxon>Myxococcales</taxon>
        <taxon>Cystobacterineae</taxon>
        <taxon>Archangiaceae</taxon>
        <taxon>Hyalangium</taxon>
    </lineage>
</organism>
<dbReference type="STRING" id="394096.DB31_7576"/>
<dbReference type="InterPro" id="IPR013747">
    <property type="entry name" value="ACP_syn_III_C"/>
</dbReference>
<dbReference type="Gene3D" id="3.40.47.10">
    <property type="match status" value="1"/>
</dbReference>
<keyword evidence="2" id="KW-0012">Acyltransferase</keyword>
<evidence type="ECO:0000256" key="2">
    <source>
        <dbReference type="ARBA" id="ARBA00023315"/>
    </source>
</evidence>
<sequence length="331" mass="35890">MRYAQILSTGRYVPEKVITNAEMDRIVGEPVGDWLVQNVGIRERHIMADDQATSDLCVAAARQALQRAGTKPEELDLIIVATDTPDYLSPATSSVVQAKLGAVNAGTYDLNCACAGWVTALDVASKTIAADESYKRILVLGAYGMSRYINWKDKKTCTLFADGAGAVVLGASDKPGFMGARLLANGEYHDALGVYTGGTFRPATAENIALTNGKPAVQFVRKFPSTFNTERWPQLLDILLKRAGLELKDVNQFVFTQLNLRTIEATMKVLGQPMEKAHYTMDKWGYTGSACIPMTLDDAVEQGKVRRGDLVAFCASGGGLSMASALYRWTA</sequence>
<dbReference type="CDD" id="cd00830">
    <property type="entry name" value="KAS_III"/>
    <property type="match status" value="1"/>
</dbReference>
<feature type="domain" description="Beta-ketoacyl-[acyl-carrier-protein] synthase III N-terminal" evidence="4">
    <location>
        <begin position="108"/>
        <end position="186"/>
    </location>
</feature>
<evidence type="ECO:0000313" key="6">
    <source>
        <dbReference type="Proteomes" id="UP000028725"/>
    </source>
</evidence>
<dbReference type="PANTHER" id="PTHR34069:SF2">
    <property type="entry name" value="BETA-KETOACYL-[ACYL-CARRIER-PROTEIN] SYNTHASE III"/>
    <property type="match status" value="1"/>
</dbReference>
<dbReference type="InterPro" id="IPR016039">
    <property type="entry name" value="Thiolase-like"/>
</dbReference>
<evidence type="ECO:0000259" key="4">
    <source>
        <dbReference type="Pfam" id="PF08545"/>
    </source>
</evidence>
<dbReference type="OrthoDB" id="9815506at2"/>
<reference evidence="5 6" key="1">
    <citation type="submission" date="2014-04" db="EMBL/GenBank/DDBJ databases">
        <title>Genome assembly of Hyalangium minutum DSM 14724.</title>
        <authorList>
            <person name="Sharma G."/>
            <person name="Subramanian S."/>
        </authorList>
    </citation>
    <scope>NUCLEOTIDE SEQUENCE [LARGE SCALE GENOMIC DNA]</scope>
    <source>
        <strain evidence="5 6">DSM 14724</strain>
    </source>
</reference>
<protein>
    <submittedName>
        <fullName evidence="5">3-oxoacyl-[acyl-carrier-protein] synthase, KASIII</fullName>
    </submittedName>
</protein>
<feature type="domain" description="Beta-ketoacyl-[acyl-carrier-protein] synthase III C-terminal" evidence="3">
    <location>
        <begin position="240"/>
        <end position="329"/>
    </location>
</feature>
<accession>A0A085WKX6</accession>
<proteinExistence type="predicted"/>
<evidence type="ECO:0000313" key="5">
    <source>
        <dbReference type="EMBL" id="KFE68339.1"/>
    </source>
</evidence>
<dbReference type="Pfam" id="PF08545">
    <property type="entry name" value="ACP_syn_III"/>
    <property type="match status" value="1"/>
</dbReference>
<evidence type="ECO:0000256" key="1">
    <source>
        <dbReference type="ARBA" id="ARBA00022679"/>
    </source>
</evidence>
<dbReference type="Pfam" id="PF08541">
    <property type="entry name" value="ACP_syn_III_C"/>
    <property type="match status" value="1"/>
</dbReference>
<dbReference type="GO" id="GO:0044550">
    <property type="term" value="P:secondary metabolite biosynthetic process"/>
    <property type="evidence" value="ECO:0007669"/>
    <property type="project" value="TreeGrafter"/>
</dbReference>
<dbReference type="PATRIC" id="fig|394096.3.peg.3616"/>
<dbReference type="PANTHER" id="PTHR34069">
    <property type="entry name" value="3-OXOACYL-[ACYL-CARRIER-PROTEIN] SYNTHASE 3"/>
    <property type="match status" value="1"/>
</dbReference>
<dbReference type="AlphaFoldDB" id="A0A085WKX6"/>
<keyword evidence="1" id="KW-0808">Transferase</keyword>
<dbReference type="GO" id="GO:0006633">
    <property type="term" value="P:fatty acid biosynthetic process"/>
    <property type="evidence" value="ECO:0007669"/>
    <property type="project" value="InterPro"/>
</dbReference>
<evidence type="ECO:0000259" key="3">
    <source>
        <dbReference type="Pfam" id="PF08541"/>
    </source>
</evidence>
<dbReference type="SUPFAM" id="SSF53901">
    <property type="entry name" value="Thiolase-like"/>
    <property type="match status" value="1"/>
</dbReference>
<dbReference type="GO" id="GO:0004315">
    <property type="term" value="F:3-oxoacyl-[acyl-carrier-protein] synthase activity"/>
    <property type="evidence" value="ECO:0007669"/>
    <property type="project" value="InterPro"/>
</dbReference>
<gene>
    <name evidence="5" type="ORF">DB31_7576</name>
</gene>
<keyword evidence="6" id="KW-1185">Reference proteome</keyword>
<dbReference type="Proteomes" id="UP000028725">
    <property type="component" value="Unassembled WGS sequence"/>
</dbReference>
<dbReference type="EMBL" id="JMCB01000006">
    <property type="protein sequence ID" value="KFE68339.1"/>
    <property type="molecule type" value="Genomic_DNA"/>
</dbReference>
<dbReference type="NCBIfam" id="NF006829">
    <property type="entry name" value="PRK09352.1"/>
    <property type="match status" value="1"/>
</dbReference>
<dbReference type="RefSeq" id="WP_044189021.1">
    <property type="nucleotide sequence ID" value="NZ_JMCB01000006.1"/>
</dbReference>
<dbReference type="InterPro" id="IPR013751">
    <property type="entry name" value="ACP_syn_III_N"/>
</dbReference>
<name>A0A085WKX6_9BACT</name>